<comment type="caution">
    <text evidence="2">The sequence shown here is derived from an EMBL/GenBank/DDBJ whole genome shotgun (WGS) entry which is preliminary data.</text>
</comment>
<dbReference type="OrthoDB" id="10308312at2759"/>
<reference evidence="2" key="1">
    <citation type="journal article" date="2012" name="Mol. Plant Microbe Interact.">
        <title>A highly conserved effector in Fusarium oxysporum is required for full virulence on Arabidopsis.</title>
        <authorList>
            <person name="Thatcher L.F."/>
            <person name="Gardiner D.M."/>
            <person name="Kazan K."/>
            <person name="Manners J."/>
        </authorList>
    </citation>
    <scope>NUCLEOTIDE SEQUENCE [LARGE SCALE GENOMIC DNA]</scope>
    <source>
        <strain evidence="2">Fo5176</strain>
    </source>
</reference>
<protein>
    <recommendedName>
        <fullName evidence="1">BRCT domain-containing protein</fullName>
    </recommendedName>
</protein>
<dbReference type="InterPro" id="IPR001357">
    <property type="entry name" value="BRCT_dom"/>
</dbReference>
<dbReference type="Pfam" id="PF00533">
    <property type="entry name" value="BRCT"/>
    <property type="match status" value="1"/>
</dbReference>
<evidence type="ECO:0000259" key="1">
    <source>
        <dbReference type="Pfam" id="PF00533"/>
    </source>
</evidence>
<feature type="domain" description="BRCT" evidence="1">
    <location>
        <begin position="9"/>
        <end position="51"/>
    </location>
</feature>
<accession>F9FDE1</accession>
<dbReference type="EMBL" id="AFQF01001418">
    <property type="protein sequence ID" value="EGU85065.1"/>
    <property type="molecule type" value="Genomic_DNA"/>
</dbReference>
<evidence type="ECO:0000313" key="2">
    <source>
        <dbReference type="EMBL" id="EGU85065.1"/>
    </source>
</evidence>
<gene>
    <name evidence="2" type="ORF">FOXB_04419</name>
</gene>
<sequence length="196" mass="22139">MGPPRSPCLLDGKLFLLSSCVLPEQDIQQFEQKIKEHGGKAHKRPMKGTTYNYIVCPEEKEGDWLKAPDKDKISQYSGENSSIELLDPISFGSLCSNSTSWSPVLFGLSELARKETGDYPERNEPSIKDTIIVSSNSSKDKLQWVIKNAQVFTDPIMRSDKMEQVQDPYEQVELPVIHWDHSTVLCCKIISTYDAV</sequence>
<organism evidence="2">
    <name type="scientific">Fusarium oxysporum (strain Fo5176)</name>
    <name type="common">Fusarium vascular wilt</name>
    <dbReference type="NCBI Taxonomy" id="660025"/>
    <lineage>
        <taxon>Eukaryota</taxon>
        <taxon>Fungi</taxon>
        <taxon>Dikarya</taxon>
        <taxon>Ascomycota</taxon>
        <taxon>Pezizomycotina</taxon>
        <taxon>Sordariomycetes</taxon>
        <taxon>Hypocreomycetidae</taxon>
        <taxon>Hypocreales</taxon>
        <taxon>Nectriaceae</taxon>
        <taxon>Fusarium</taxon>
        <taxon>Fusarium oxysporum species complex</taxon>
    </lineage>
</organism>
<name>F9FDE1_FUSOF</name>
<dbReference type="AlphaFoldDB" id="F9FDE1"/>
<proteinExistence type="predicted"/>